<name>A0ABW5BGH4_9BACT</name>
<dbReference type="SMART" id="SM01321">
    <property type="entry name" value="Y1_Tnp"/>
    <property type="match status" value="1"/>
</dbReference>
<comment type="caution">
    <text evidence="2">The sequence shown here is derived from an EMBL/GenBank/DDBJ whole genome shotgun (WGS) entry which is preliminary data.</text>
</comment>
<dbReference type="SUPFAM" id="SSF143422">
    <property type="entry name" value="Transposase IS200-like"/>
    <property type="match status" value="1"/>
</dbReference>
<dbReference type="RefSeq" id="WP_380807036.1">
    <property type="nucleotide sequence ID" value="NZ_JBHUIV010000035.1"/>
</dbReference>
<proteinExistence type="predicted"/>
<dbReference type="InterPro" id="IPR002686">
    <property type="entry name" value="Transposase_17"/>
</dbReference>
<sequence>MPFLKVYIHFVWTTKKFKPLLIGKSLREKVRIHILENSKEKGIFIKYLAVQKEHCHCLISLEKDQTISSIMQMIKGESSFWINKEKLVPKKFAWQREYYGISISESHLPRVKAYILNQDIHHRENSFLEEYEDLIIKHGFERIEE</sequence>
<gene>
    <name evidence="2" type="primary">tnpA</name>
    <name evidence="2" type="ORF">ACFSKV_20215</name>
</gene>
<protein>
    <submittedName>
        <fullName evidence="2">IS200/IS605 family transposase</fullName>
    </submittedName>
</protein>
<organism evidence="2 3">
    <name type="scientific">Shivajiella indica</name>
    <dbReference type="NCBI Taxonomy" id="872115"/>
    <lineage>
        <taxon>Bacteria</taxon>
        <taxon>Pseudomonadati</taxon>
        <taxon>Bacteroidota</taxon>
        <taxon>Cytophagia</taxon>
        <taxon>Cytophagales</taxon>
        <taxon>Cyclobacteriaceae</taxon>
        <taxon>Shivajiella</taxon>
    </lineage>
</organism>
<dbReference type="EMBL" id="JBHUIV010000035">
    <property type="protein sequence ID" value="MFD2203913.1"/>
    <property type="molecule type" value="Genomic_DNA"/>
</dbReference>
<dbReference type="PANTHER" id="PTHR33360">
    <property type="entry name" value="TRANSPOSASE FOR INSERTION SEQUENCE ELEMENT IS200"/>
    <property type="match status" value="1"/>
</dbReference>
<dbReference type="PANTHER" id="PTHR33360:SF2">
    <property type="entry name" value="TRANSPOSASE FOR INSERTION SEQUENCE ELEMENT IS200"/>
    <property type="match status" value="1"/>
</dbReference>
<dbReference type="Pfam" id="PF01797">
    <property type="entry name" value="Y1_Tnp"/>
    <property type="match status" value="1"/>
</dbReference>
<reference evidence="3" key="1">
    <citation type="journal article" date="2019" name="Int. J. Syst. Evol. Microbiol.">
        <title>The Global Catalogue of Microorganisms (GCM) 10K type strain sequencing project: providing services to taxonomists for standard genome sequencing and annotation.</title>
        <authorList>
            <consortium name="The Broad Institute Genomics Platform"/>
            <consortium name="The Broad Institute Genome Sequencing Center for Infectious Disease"/>
            <person name="Wu L."/>
            <person name="Ma J."/>
        </authorList>
    </citation>
    <scope>NUCLEOTIDE SEQUENCE [LARGE SCALE GENOMIC DNA]</scope>
    <source>
        <strain evidence="3">KCTC 19812</strain>
    </source>
</reference>
<evidence type="ECO:0000259" key="1">
    <source>
        <dbReference type="SMART" id="SM01321"/>
    </source>
</evidence>
<evidence type="ECO:0000313" key="3">
    <source>
        <dbReference type="Proteomes" id="UP001597414"/>
    </source>
</evidence>
<dbReference type="NCBIfam" id="NF033573">
    <property type="entry name" value="transpos_IS200"/>
    <property type="match status" value="1"/>
</dbReference>
<dbReference type="Proteomes" id="UP001597414">
    <property type="component" value="Unassembled WGS sequence"/>
</dbReference>
<dbReference type="Gene3D" id="3.30.70.1290">
    <property type="entry name" value="Transposase IS200-like"/>
    <property type="match status" value="1"/>
</dbReference>
<evidence type="ECO:0000313" key="2">
    <source>
        <dbReference type="EMBL" id="MFD2203913.1"/>
    </source>
</evidence>
<accession>A0ABW5BGH4</accession>
<keyword evidence="3" id="KW-1185">Reference proteome</keyword>
<feature type="domain" description="Transposase IS200-like" evidence="1">
    <location>
        <begin position="3"/>
        <end position="118"/>
    </location>
</feature>
<dbReference type="InterPro" id="IPR036515">
    <property type="entry name" value="Transposase_17_sf"/>
</dbReference>